<organism evidence="2">
    <name type="scientific">Bionectria ochroleuca</name>
    <name type="common">Gliocladium roseum</name>
    <dbReference type="NCBI Taxonomy" id="29856"/>
    <lineage>
        <taxon>Eukaryota</taxon>
        <taxon>Fungi</taxon>
        <taxon>Dikarya</taxon>
        <taxon>Ascomycota</taxon>
        <taxon>Pezizomycotina</taxon>
        <taxon>Sordariomycetes</taxon>
        <taxon>Hypocreomycetidae</taxon>
        <taxon>Hypocreales</taxon>
        <taxon>Bionectriaceae</taxon>
        <taxon>Clonostachys</taxon>
    </lineage>
</organism>
<gene>
    <name evidence="2" type="ORF">BN869_000000590_1</name>
</gene>
<protein>
    <submittedName>
        <fullName evidence="2">Uncharacterized protein</fullName>
    </submittedName>
</protein>
<dbReference type="AlphaFoldDB" id="A0A0B7JP70"/>
<evidence type="ECO:0000313" key="2">
    <source>
        <dbReference type="EMBL" id="CEO44535.1"/>
    </source>
</evidence>
<dbReference type="EMBL" id="CDPU01000001">
    <property type="protein sequence ID" value="CEO44535.1"/>
    <property type="molecule type" value="Genomic_DNA"/>
</dbReference>
<accession>A0A0B7JP70</accession>
<proteinExistence type="predicted"/>
<evidence type="ECO:0000256" key="1">
    <source>
        <dbReference type="SAM" id="MobiDB-lite"/>
    </source>
</evidence>
<feature type="compositionally biased region" description="Basic and acidic residues" evidence="1">
    <location>
        <begin position="367"/>
        <end position="391"/>
    </location>
</feature>
<sequence>MREGRQVFVAAKNSRHRIAALSLYRALIRTSQKIAIPQELSKHARTHPVAHLVRKRFANHVKYTSFRLVYSAMATGYRFLTVLTKAQTTGSSEHSKVLAILAERASKADQSRKLRSSRANPKTRNPKSHVPLLRQVAGPGQPPAYVPNPRPEGETKPGRPPVLAADCFEIPFLRFTKPQPPVLGQIINRRRFLWRRRIEGIEVSEKKIPQAVLEDEWDSLVEDQIARETKTQPHTPQRRETFQWSVFVGKLWYELSLEKLYDDWVARGQAFHQIVEREHAERAGRGKDTLVNPISVMKSEADALAEQETRSERFAAMPALGAWHRAREKLGAAADPVQGNENDTFISPAWAEAIELQEYRLIRWMDGDKSDHTGSKAVREYSASRDRDTTRPHRRGPA</sequence>
<feature type="region of interest" description="Disordered" evidence="1">
    <location>
        <begin position="367"/>
        <end position="398"/>
    </location>
</feature>
<feature type="compositionally biased region" description="Pro residues" evidence="1">
    <location>
        <begin position="140"/>
        <end position="150"/>
    </location>
</feature>
<name>A0A0B7JP70_BIOOC</name>
<reference evidence="2" key="1">
    <citation type="submission" date="2015-01" db="EMBL/GenBank/DDBJ databases">
        <authorList>
            <person name="Durling Mikael"/>
        </authorList>
    </citation>
    <scope>NUCLEOTIDE SEQUENCE</scope>
</reference>
<feature type="region of interest" description="Disordered" evidence="1">
    <location>
        <begin position="108"/>
        <end position="158"/>
    </location>
</feature>